<gene>
    <name evidence="1" type="ordered locus">Deipe_3885</name>
</gene>
<dbReference type="KEGG" id="dpd:Deipe_3885"/>
<name>L0A8A0_DEIPD</name>
<dbReference type="EMBL" id="CP003383">
    <property type="protein sequence ID" value="AFZ69300.1"/>
    <property type="molecule type" value="Genomic_DNA"/>
</dbReference>
<evidence type="ECO:0000313" key="2">
    <source>
        <dbReference type="Proteomes" id="UP000010467"/>
    </source>
</evidence>
<geneLocation type="plasmid" evidence="1 2">
    <name>pDEIPE01</name>
</geneLocation>
<proteinExistence type="predicted"/>
<keyword evidence="2" id="KW-1185">Reference proteome</keyword>
<dbReference type="PATRIC" id="fig|937777.3.peg.3898"/>
<organism evidence="1 2">
    <name type="scientific">Deinococcus peraridilitoris (strain DSM 19664 / LMG 22246 / CIP 109416 / KR-200)</name>
    <dbReference type="NCBI Taxonomy" id="937777"/>
    <lineage>
        <taxon>Bacteria</taxon>
        <taxon>Thermotogati</taxon>
        <taxon>Deinococcota</taxon>
        <taxon>Deinococci</taxon>
        <taxon>Deinococcales</taxon>
        <taxon>Deinococcaceae</taxon>
        <taxon>Deinococcus</taxon>
    </lineage>
</organism>
<dbReference type="AlphaFoldDB" id="L0A8A0"/>
<dbReference type="RefSeq" id="WP_015231202.1">
    <property type="nucleotide sequence ID" value="NC_019789.1"/>
</dbReference>
<dbReference type="HOGENOM" id="CLU_1701375_0_0_0"/>
<dbReference type="Proteomes" id="UP000010467">
    <property type="component" value="Plasmid pDEIPE01"/>
</dbReference>
<protein>
    <submittedName>
        <fullName evidence="1">Uncharacterized protein</fullName>
    </submittedName>
</protein>
<accession>L0A8A0</accession>
<keyword evidence="1" id="KW-0614">Plasmid</keyword>
<sequence>MNTKQAMTSGLKGAAAIGAWAMMHRLGVSRLSMPTYEGSMLTGTTQGMSTKAAGMGMHLLLSALIAIPYAKALDQEAVPRPIETGLKLGLLHWLIGGMMLPGMDAMNGCVKRGQVPALKVFAGGYGQGRC</sequence>
<evidence type="ECO:0000313" key="1">
    <source>
        <dbReference type="EMBL" id="AFZ69300.1"/>
    </source>
</evidence>
<reference evidence="2" key="1">
    <citation type="submission" date="2012-03" db="EMBL/GenBank/DDBJ databases">
        <title>Complete sequence of plasmid 1 of Deinococcus peraridilitoris DSM 19664.</title>
        <authorList>
            <person name="Lucas S."/>
            <person name="Copeland A."/>
            <person name="Lapidus A."/>
            <person name="Glavina del Rio T."/>
            <person name="Dalin E."/>
            <person name="Tice H."/>
            <person name="Bruce D."/>
            <person name="Goodwin L."/>
            <person name="Pitluck S."/>
            <person name="Peters L."/>
            <person name="Mikhailova N."/>
            <person name="Lu M."/>
            <person name="Kyrpides N."/>
            <person name="Mavromatis K."/>
            <person name="Ivanova N."/>
            <person name="Brettin T."/>
            <person name="Detter J.C."/>
            <person name="Han C."/>
            <person name="Larimer F."/>
            <person name="Land M."/>
            <person name="Hauser L."/>
            <person name="Markowitz V."/>
            <person name="Cheng J.-F."/>
            <person name="Hugenholtz P."/>
            <person name="Woyke T."/>
            <person name="Wu D."/>
            <person name="Pukall R."/>
            <person name="Steenblock K."/>
            <person name="Brambilla E."/>
            <person name="Klenk H.-P."/>
            <person name="Eisen J.A."/>
        </authorList>
    </citation>
    <scope>NUCLEOTIDE SEQUENCE [LARGE SCALE GENOMIC DNA]</scope>
    <source>
        <strain evidence="2">DSM 19664 / LMG 22246 / CIP 109416 / KR-200</strain>
        <plasmid evidence="2">Plasmid pDEIPE01</plasmid>
    </source>
</reference>